<organism evidence="6 7">
    <name type="scientific">Mammaliicoccus sciuri</name>
    <name type="common">Staphylococcus sciuri</name>
    <dbReference type="NCBI Taxonomy" id="1296"/>
    <lineage>
        <taxon>Bacteria</taxon>
        <taxon>Bacillati</taxon>
        <taxon>Bacillota</taxon>
        <taxon>Bacilli</taxon>
        <taxon>Bacillales</taxon>
        <taxon>Staphylococcaceae</taxon>
        <taxon>Mammaliicoccus</taxon>
    </lineage>
</organism>
<dbReference type="PIRSF" id="PIRSF037663">
    <property type="entry name" value="Acetyltransf_GNAT_prd"/>
    <property type="match status" value="1"/>
</dbReference>
<dbReference type="PANTHER" id="PTHR43072">
    <property type="entry name" value="N-ACETYLTRANSFERASE"/>
    <property type="match status" value="1"/>
</dbReference>
<evidence type="ECO:0000256" key="1">
    <source>
        <dbReference type="ARBA" id="ARBA00022679"/>
    </source>
</evidence>
<dbReference type="InterPro" id="IPR016181">
    <property type="entry name" value="Acyl_CoA_acyltransferase"/>
</dbReference>
<dbReference type="CDD" id="cd04301">
    <property type="entry name" value="NAT_SF"/>
    <property type="match status" value="1"/>
</dbReference>
<dbReference type="PROSITE" id="PS51186">
    <property type="entry name" value="GNAT"/>
    <property type="match status" value="1"/>
</dbReference>
<sequence length="161" mass="18696">MIRLAKAEDLKEILYIYNDAIKNTTAVYTYDETTLEERHKWFNTKVENNQPVIVYEVGGQVAGFATYGSFRDWPAYQYTIEHSIYVNPDFRRQGIASKLLLEIIDLAKKNGYKTIVAGIDGDNQGSIDLHKKLGFKYSGKIEKVGYKFDKWLDLDFYQIFL</sequence>
<dbReference type="SUPFAM" id="SSF55729">
    <property type="entry name" value="Acyl-CoA N-acyltransferases (Nat)"/>
    <property type="match status" value="1"/>
</dbReference>
<dbReference type="Pfam" id="PF00583">
    <property type="entry name" value="Acetyltransf_1"/>
    <property type="match status" value="1"/>
</dbReference>
<dbReference type="PANTHER" id="PTHR43072:SF23">
    <property type="entry name" value="UPF0039 PROTEIN C11D3.02C"/>
    <property type="match status" value="1"/>
</dbReference>
<evidence type="ECO:0000313" key="6">
    <source>
        <dbReference type="EMBL" id="ASE34331.1"/>
    </source>
</evidence>
<reference evidence="7" key="1">
    <citation type="submission" date="2017-06" db="EMBL/GenBank/DDBJ databases">
        <title>FDA dAtabase for Regulatory Grade micrObial Sequences (FDA-ARGOS): Supporting development and validation of Infectious Disease Dx tests.</title>
        <authorList>
            <person name="Goldberg B."/>
            <person name="Campos J."/>
            <person name="Tallon L."/>
            <person name="Sadzewicz L."/>
            <person name="Sengamalay N."/>
            <person name="Ott S."/>
            <person name="Godinez A."/>
            <person name="Nagaraj S."/>
            <person name="Vavikolanu K."/>
            <person name="Nadendla S."/>
            <person name="George J."/>
            <person name="Geyer C."/>
            <person name="Sichtig H."/>
        </authorList>
    </citation>
    <scope>NUCLEOTIDE SEQUENCE [LARGE SCALE GENOMIC DNA]</scope>
    <source>
        <strain evidence="7">FDAARGOS_285</strain>
    </source>
</reference>
<gene>
    <name evidence="6" type="ORF">CEP64_06970</name>
</gene>
<keyword evidence="2" id="KW-0012">Acyltransferase</keyword>
<evidence type="ECO:0000259" key="5">
    <source>
        <dbReference type="PROSITE" id="PS51186"/>
    </source>
</evidence>
<keyword evidence="1" id="KW-0808">Transferase</keyword>
<protein>
    <submittedName>
        <fullName evidence="6">N-acetyltransferase</fullName>
    </submittedName>
</protein>
<dbReference type="RefSeq" id="WP_058591416.1">
    <property type="nucleotide sequence ID" value="NZ_CP022046.2"/>
</dbReference>
<dbReference type="InterPro" id="IPR017255">
    <property type="entry name" value="AcTrfase_GNAT_prd"/>
</dbReference>
<feature type="domain" description="N-acetyltransferase" evidence="5">
    <location>
        <begin position="1"/>
        <end position="155"/>
    </location>
</feature>
<evidence type="ECO:0000256" key="3">
    <source>
        <dbReference type="ARBA" id="ARBA00050603"/>
    </source>
</evidence>
<dbReference type="InterPro" id="IPR000182">
    <property type="entry name" value="GNAT_dom"/>
</dbReference>
<dbReference type="Proteomes" id="UP000197058">
    <property type="component" value="Chromosome"/>
</dbReference>
<comment type="catalytic activity">
    <reaction evidence="3">
        <text>L-methionine sulfoximine + acetyl-CoA = N-acetyl-L-methionine sulfoximine + CoA + H(+)</text>
        <dbReference type="Rhea" id="RHEA:47660"/>
        <dbReference type="ChEBI" id="CHEBI:15378"/>
        <dbReference type="ChEBI" id="CHEBI:57287"/>
        <dbReference type="ChEBI" id="CHEBI:57288"/>
        <dbReference type="ChEBI" id="CHEBI:87826"/>
        <dbReference type="ChEBI" id="CHEBI:87827"/>
    </reaction>
</comment>
<dbReference type="AlphaFoldDB" id="A0AAI8DH62"/>
<name>A0AAI8DH62_MAMSC</name>
<evidence type="ECO:0000256" key="4">
    <source>
        <dbReference type="ARBA" id="ARBA00051334"/>
    </source>
</evidence>
<proteinExistence type="predicted"/>
<dbReference type="FunFam" id="3.40.630.30:FF:000026">
    <property type="entry name" value="Phosphinothricin acetyltransferase"/>
    <property type="match status" value="1"/>
</dbReference>
<dbReference type="EMBL" id="CP022046">
    <property type="protein sequence ID" value="ASE34331.1"/>
    <property type="molecule type" value="Genomic_DNA"/>
</dbReference>
<evidence type="ECO:0000256" key="2">
    <source>
        <dbReference type="ARBA" id="ARBA00023315"/>
    </source>
</evidence>
<accession>A0AAI8DH62</accession>
<dbReference type="GO" id="GO:0016747">
    <property type="term" value="F:acyltransferase activity, transferring groups other than amino-acyl groups"/>
    <property type="evidence" value="ECO:0007669"/>
    <property type="project" value="InterPro"/>
</dbReference>
<dbReference type="KEGG" id="sscu:CEP64_06970"/>
<dbReference type="Gene3D" id="3.40.630.30">
    <property type="match status" value="1"/>
</dbReference>
<comment type="catalytic activity">
    <reaction evidence="4">
        <text>L-methionine sulfone + acetyl-CoA = N-acetyl-L-methionine sulfone + CoA + H(+)</text>
        <dbReference type="Rhea" id="RHEA:47656"/>
        <dbReference type="ChEBI" id="CHEBI:15378"/>
        <dbReference type="ChEBI" id="CHEBI:57287"/>
        <dbReference type="ChEBI" id="CHEBI:57288"/>
        <dbReference type="ChEBI" id="CHEBI:87824"/>
        <dbReference type="ChEBI" id="CHEBI:87825"/>
    </reaction>
</comment>
<evidence type="ECO:0000313" key="7">
    <source>
        <dbReference type="Proteomes" id="UP000197058"/>
    </source>
</evidence>